<dbReference type="EMBL" id="CP136522">
    <property type="protein sequence ID" value="WOT06545.1"/>
    <property type="molecule type" value="Genomic_DNA"/>
</dbReference>
<dbReference type="Gene3D" id="3.30.70.270">
    <property type="match status" value="1"/>
</dbReference>
<accession>A0ABZ0K1X7</accession>
<dbReference type="RefSeq" id="WP_310470819.1">
    <property type="nucleotide sequence ID" value="NZ_CP136522.1"/>
</dbReference>
<keyword evidence="3" id="KW-0548">Nucleotidyltransferase</keyword>
<evidence type="ECO:0000313" key="3">
    <source>
        <dbReference type="EMBL" id="WOT06545.1"/>
    </source>
</evidence>
<reference evidence="3 4" key="1">
    <citation type="submission" date="2023-10" db="EMBL/GenBank/DDBJ databases">
        <title>Complete genome sequence of Shewanella sp. DAU334.</title>
        <authorList>
            <person name="Lee Y.-S."/>
            <person name="Jeong H.-R."/>
            <person name="Hwang E.-J."/>
            <person name="Choi Y.-L."/>
            <person name="Kim G.-D."/>
        </authorList>
    </citation>
    <scope>NUCLEOTIDE SEQUENCE [LARGE SCALE GENOMIC DNA]</scope>
    <source>
        <strain evidence="3 4">DAU334</strain>
    </source>
</reference>
<dbReference type="SUPFAM" id="SSF55073">
    <property type="entry name" value="Nucleotide cyclase"/>
    <property type="match status" value="1"/>
</dbReference>
<keyword evidence="3" id="KW-0808">Transferase</keyword>
<evidence type="ECO:0000313" key="4">
    <source>
        <dbReference type="Proteomes" id="UP001529491"/>
    </source>
</evidence>
<dbReference type="NCBIfam" id="TIGR00254">
    <property type="entry name" value="GGDEF"/>
    <property type="match status" value="1"/>
</dbReference>
<dbReference type="InterPro" id="IPR000160">
    <property type="entry name" value="GGDEF_dom"/>
</dbReference>
<dbReference type="CDD" id="cd01949">
    <property type="entry name" value="GGDEF"/>
    <property type="match status" value="1"/>
</dbReference>
<protein>
    <recommendedName>
        <fullName evidence="1">diguanylate cyclase</fullName>
        <ecNumber evidence="1">2.7.7.65</ecNumber>
    </recommendedName>
</protein>
<dbReference type="PROSITE" id="PS50887">
    <property type="entry name" value="GGDEF"/>
    <property type="match status" value="1"/>
</dbReference>
<feature type="domain" description="GGDEF" evidence="2">
    <location>
        <begin position="206"/>
        <end position="341"/>
    </location>
</feature>
<keyword evidence="4" id="KW-1185">Reference proteome</keyword>
<evidence type="ECO:0000256" key="1">
    <source>
        <dbReference type="ARBA" id="ARBA00012528"/>
    </source>
</evidence>
<gene>
    <name evidence="3" type="ORF">RGE70_07230</name>
</gene>
<dbReference type="PANTHER" id="PTHR45138">
    <property type="entry name" value="REGULATORY COMPONENTS OF SENSORY TRANSDUCTION SYSTEM"/>
    <property type="match status" value="1"/>
</dbReference>
<dbReference type="EC" id="2.7.7.65" evidence="1"/>
<dbReference type="InterPro" id="IPR029787">
    <property type="entry name" value="Nucleotide_cyclase"/>
</dbReference>
<dbReference type="Pfam" id="PF00990">
    <property type="entry name" value="GGDEF"/>
    <property type="match status" value="1"/>
</dbReference>
<name>A0ABZ0K1X7_9GAMM</name>
<dbReference type="InterPro" id="IPR043128">
    <property type="entry name" value="Rev_trsase/Diguanyl_cyclase"/>
</dbReference>
<dbReference type="PANTHER" id="PTHR45138:SF2">
    <property type="entry name" value="DIGUANYLATE CYCLASE VDCA"/>
    <property type="match status" value="1"/>
</dbReference>
<sequence length="341" mass="39294">MSNELLRVAAAKLKKAIPLMLKHHIPTTPTNYALWYAYVGQGRPELNRQLDEVVTQYHTCPPSHSERLHQTYFADPVELDVIDMRQNLDAMVTELSQSLKDTNSDAHQYQSKINTNFDKLNKIENEGFSIDEVLSLVKNLVSDAFDIKNSTQHFTEQLAHAQSEIEQLKYQLKQSEHEMYFDALTCALNRRAFNKDIRGLVNQSPEGLCLIIADIDHFKVFNDTYGHQLGDQVLKAVTRRLDESCKEGTKLYRFGGEEFAILVPKSQLNRVRQLADSMRRSLEKLVLKDKRKDQRVDNIRASFGVAQYQEHDTDSSLIERAAKQLYEAKRLGRNRVMPMSH</sequence>
<dbReference type="InterPro" id="IPR050469">
    <property type="entry name" value="Diguanylate_Cyclase"/>
</dbReference>
<evidence type="ECO:0000259" key="2">
    <source>
        <dbReference type="PROSITE" id="PS50887"/>
    </source>
</evidence>
<dbReference type="Proteomes" id="UP001529491">
    <property type="component" value="Chromosome"/>
</dbReference>
<proteinExistence type="predicted"/>
<dbReference type="GO" id="GO:0052621">
    <property type="term" value="F:diguanylate cyclase activity"/>
    <property type="evidence" value="ECO:0007669"/>
    <property type="project" value="UniProtKB-EC"/>
</dbReference>
<organism evidence="3 4">
    <name type="scientific">Shewanella youngdeokensis</name>
    <dbReference type="NCBI Taxonomy" id="2999068"/>
    <lineage>
        <taxon>Bacteria</taxon>
        <taxon>Pseudomonadati</taxon>
        <taxon>Pseudomonadota</taxon>
        <taxon>Gammaproteobacteria</taxon>
        <taxon>Alteromonadales</taxon>
        <taxon>Shewanellaceae</taxon>
        <taxon>Shewanella</taxon>
    </lineage>
</organism>
<dbReference type="SMART" id="SM00267">
    <property type="entry name" value="GGDEF"/>
    <property type="match status" value="1"/>
</dbReference>